<dbReference type="PATRIC" id="fig|1619313.3.peg.4152"/>
<dbReference type="SUPFAM" id="SSF142823">
    <property type="entry name" value="ComB-like"/>
    <property type="match status" value="1"/>
</dbReference>
<accession>A0A0U5L5Y5</accession>
<dbReference type="AlphaFoldDB" id="A0A0U5L5Y5"/>
<evidence type="ECO:0000313" key="3">
    <source>
        <dbReference type="Proteomes" id="UP000059419"/>
    </source>
</evidence>
<proteinExistence type="predicted"/>
<reference evidence="3" key="1">
    <citation type="submission" date="2015-11" db="EMBL/GenBank/DDBJ databases">
        <authorList>
            <person name="Blom J."/>
        </authorList>
    </citation>
    <scope>NUCLEOTIDE SEQUENCE [LARGE SCALE GENOMIC DNA]</scope>
    <source>
        <plasmid evidence="3">pEM01</plasmid>
    </source>
</reference>
<dbReference type="EMBL" id="LN907828">
    <property type="protein sequence ID" value="CUU26218.1"/>
    <property type="molecule type" value="Genomic_DNA"/>
</dbReference>
<dbReference type="GO" id="GO:0000287">
    <property type="term" value="F:magnesium ion binding"/>
    <property type="evidence" value="ECO:0007669"/>
    <property type="project" value="InterPro"/>
</dbReference>
<dbReference type="GO" id="GO:0050532">
    <property type="term" value="F:2-phosphosulfolactate phosphatase activity"/>
    <property type="evidence" value="ECO:0007669"/>
    <property type="project" value="InterPro"/>
</dbReference>
<name>A0A0U5L5Y5_9GAMM</name>
<dbReference type="OrthoDB" id="8588453at2"/>
<sequence>MTWYTQDGFKVRLEWGIHALEALHETIDCAIVVDAISFSTCVSLAVERGAMIYPWPWKDESAQHYAASLGAEAASLERRFSGQGRSLSPCSLADLPTGSRLVLPSPNGSAIAFRAAELGVTTWSGCFRNRTATARACADASRILVIPCGEKWPDGSLRPAAEDYLAAGSIIAALGGNMSPEAAAAAAAWQQCEIATLYECASARELSARGFADDVALCLAVDASNLGCRLQQGYFIAG</sequence>
<protein>
    <recommendedName>
        <fullName evidence="1">Probable 2-phosphosulfolactate phosphatase</fullName>
    </recommendedName>
</protein>
<organism evidence="2 3">
    <name type="scientific">Duffyella gerundensis</name>
    <dbReference type="NCBI Taxonomy" id="1619313"/>
    <lineage>
        <taxon>Bacteria</taxon>
        <taxon>Pseudomonadati</taxon>
        <taxon>Pseudomonadota</taxon>
        <taxon>Gammaproteobacteria</taxon>
        <taxon>Enterobacterales</taxon>
        <taxon>Erwiniaceae</taxon>
        <taxon>Duffyella</taxon>
    </lineage>
</organism>
<dbReference type="KEGG" id="ege:EM595_p0522"/>
<dbReference type="Gene3D" id="3.90.1560.10">
    <property type="entry name" value="ComB-like"/>
    <property type="match status" value="1"/>
</dbReference>
<dbReference type="Pfam" id="PF04029">
    <property type="entry name" value="2-ph_phosp"/>
    <property type="match status" value="1"/>
</dbReference>
<geneLocation type="plasmid" evidence="3">
    <name>pEM01</name>
</geneLocation>
<dbReference type="RefSeq" id="WP_067436880.1">
    <property type="nucleotide sequence ID" value="NZ_JACSXG010000003.1"/>
</dbReference>
<gene>
    <name evidence="2" type="ORF">EM595_p0522</name>
</gene>
<evidence type="ECO:0000313" key="2">
    <source>
        <dbReference type="EMBL" id="CUU26218.1"/>
    </source>
</evidence>
<evidence type="ECO:0000256" key="1">
    <source>
        <dbReference type="ARBA" id="ARBA00021948"/>
    </source>
</evidence>
<dbReference type="Proteomes" id="UP000059419">
    <property type="component" value="Plasmid pEM01"/>
</dbReference>
<dbReference type="InterPro" id="IPR036702">
    <property type="entry name" value="ComB-like_sf"/>
</dbReference>
<dbReference type="InterPro" id="IPR005238">
    <property type="entry name" value="ComB-like"/>
</dbReference>
<keyword evidence="3" id="KW-1185">Reference proteome</keyword>